<keyword evidence="1" id="KW-0378">Hydrolase</keyword>
<dbReference type="Proteomes" id="UP000728185">
    <property type="component" value="Unassembled WGS sequence"/>
</dbReference>
<keyword evidence="2" id="KW-0325">Glycoprotein</keyword>
<reference evidence="4" key="1">
    <citation type="submission" date="2019-05" db="EMBL/GenBank/DDBJ databases">
        <title>Annotation for the trematode Fasciolopsis buski.</title>
        <authorList>
            <person name="Choi Y.-J."/>
        </authorList>
    </citation>
    <scope>NUCLEOTIDE SEQUENCE</scope>
    <source>
        <strain evidence="4">HT</strain>
        <tissue evidence="4">Whole worm</tissue>
    </source>
</reference>
<sequence>GTFWYYTDIHLDVNNKVLNTSGLWGTYKDDTSPLVAFTGIEKGNDEGYAENKPDFVILGGGSGPTKQNLEDTDVMNSIQFIMHHLKNAFDPVDVPLFPVFGRFDSVPLGVKPFPFLTYWCSELAFGKQLWREWIEAAARTVSAESDLPMPAFIQGCFYSMVLRKDPKILLIGLNSPLWQSQYLESSDPMNQFAWLEKSLQWARDEKAKVIIISHIPPGTHEMETNATFALHKPYNDHFIEYIRNYSDVISTVLSGYEHLDTFRVVLDESYHPVNTIFLAPSMSPKEIPGVGTFNPRMRQYKYSRRTGQIVDYRQFWLNLENPHPSWEVEYVASEVYHLKDLSPRSMATLLDTFTAEDNKGGSWDSYWKYQLGGRPHEKGDCPKAVSHCRCRSVCSMRHLDVKELEKCRSVCETDNPRLRTIRQLENQSPHKTGSIGVISASVLAILCALQFT</sequence>
<name>A0A8E0RKY4_9TREM</name>
<dbReference type="EMBL" id="LUCM01009894">
    <property type="protein sequence ID" value="KAA0186202.1"/>
    <property type="molecule type" value="Genomic_DNA"/>
</dbReference>
<dbReference type="PANTHER" id="PTHR10340">
    <property type="entry name" value="SPHINGOMYELIN PHOSPHODIESTERASE"/>
    <property type="match status" value="1"/>
</dbReference>
<evidence type="ECO:0000313" key="5">
    <source>
        <dbReference type="Proteomes" id="UP000728185"/>
    </source>
</evidence>
<accession>A0A8E0RKY4</accession>
<organism evidence="4 5">
    <name type="scientific">Fasciolopsis buskii</name>
    <dbReference type="NCBI Taxonomy" id="27845"/>
    <lineage>
        <taxon>Eukaryota</taxon>
        <taxon>Metazoa</taxon>
        <taxon>Spiralia</taxon>
        <taxon>Lophotrochozoa</taxon>
        <taxon>Platyhelminthes</taxon>
        <taxon>Trematoda</taxon>
        <taxon>Digenea</taxon>
        <taxon>Plagiorchiida</taxon>
        <taxon>Echinostomata</taxon>
        <taxon>Echinostomatoidea</taxon>
        <taxon>Fasciolidae</taxon>
        <taxon>Fasciolopsis</taxon>
    </lineage>
</organism>
<dbReference type="Gene3D" id="3.60.21.10">
    <property type="match status" value="1"/>
</dbReference>
<gene>
    <name evidence="4" type="ORF">FBUS_05657</name>
</gene>
<evidence type="ECO:0000259" key="3">
    <source>
        <dbReference type="Pfam" id="PF19272"/>
    </source>
</evidence>
<comment type="caution">
    <text evidence="4">The sequence shown here is derived from an EMBL/GenBank/DDBJ whole genome shotgun (WGS) entry which is preliminary data.</text>
</comment>
<dbReference type="OrthoDB" id="348678at2759"/>
<evidence type="ECO:0000256" key="1">
    <source>
        <dbReference type="ARBA" id="ARBA00022801"/>
    </source>
</evidence>
<dbReference type="GO" id="GO:0008081">
    <property type="term" value="F:phosphoric diester hydrolase activity"/>
    <property type="evidence" value="ECO:0007669"/>
    <property type="project" value="TreeGrafter"/>
</dbReference>
<dbReference type="AlphaFoldDB" id="A0A8E0RKY4"/>
<feature type="domain" description="Sphingomyelin phosphodiesterase C-terminal" evidence="3">
    <location>
        <begin position="271"/>
        <end position="407"/>
    </location>
</feature>
<dbReference type="InterPro" id="IPR029052">
    <property type="entry name" value="Metallo-depent_PP-like"/>
</dbReference>
<evidence type="ECO:0000256" key="2">
    <source>
        <dbReference type="ARBA" id="ARBA00023180"/>
    </source>
</evidence>
<feature type="non-terminal residue" evidence="4">
    <location>
        <position position="452"/>
    </location>
</feature>
<protein>
    <submittedName>
        <fullName evidence="4">Acid sphingomyelinase phosphodiesterase 3a</fullName>
    </submittedName>
</protein>
<dbReference type="InterPro" id="IPR045473">
    <property type="entry name" value="ASM_C"/>
</dbReference>
<dbReference type="PANTHER" id="PTHR10340:SF57">
    <property type="entry name" value="METALLOPHOS DOMAIN-CONTAINING PROTEIN"/>
    <property type="match status" value="1"/>
</dbReference>
<dbReference type="SUPFAM" id="SSF56300">
    <property type="entry name" value="Metallo-dependent phosphatases"/>
    <property type="match status" value="1"/>
</dbReference>
<keyword evidence="5" id="KW-1185">Reference proteome</keyword>
<dbReference type="Pfam" id="PF19272">
    <property type="entry name" value="ASMase_C"/>
    <property type="match status" value="1"/>
</dbReference>
<dbReference type="GO" id="GO:0005615">
    <property type="term" value="C:extracellular space"/>
    <property type="evidence" value="ECO:0007669"/>
    <property type="project" value="TreeGrafter"/>
</dbReference>
<proteinExistence type="predicted"/>
<evidence type="ECO:0000313" key="4">
    <source>
        <dbReference type="EMBL" id="KAA0186202.1"/>
    </source>
</evidence>